<proteinExistence type="predicted"/>
<sequence length="992" mass="109342">MGSLKLPYALKSSHGGKSIELVPTSRFRPKCCLSTSSGWRSYPGTIVKTLSLVYPYSLCCINSRRGVQLIAKASVQPPMTEELVNEKIEDLPTSGDSIRQRFLDFYAARGHKILPSSSLVPDDPTVLLTIAGMLQFKPIFLGKAPREVPRATTSQRCIRTNDVENVGRTSRHHTFFEMLGNFSFGDYFKKDAIKWAWELSTVEFGLPADRLWVSVYEDDDEAFTIWQDEVGFPANRIKRLGEEDNFWSSGPTGPCGPCSEIYYDFNPQGGDSDADLGDDSRFIEFYNLVFMQYNKKDDGSLEPLKQKNIDTGLGLERMARILQKVPNNYETDLIFPIIEKASELANVKYALSDDHTKTYLKIIGDHMRAIVYLISDGVIPSNIGRGYVVRRLIRRAVRTGRLLGIRGDGMGNLDGAFLPILAEKVIELSSRINPDVKTCSSRIHEELKREELRFVLTLERGEKLLEQMLEDALQSAQENRSPPTLSGKDAFLLYDTYGFPVEITQEVADERGVSIDMNGFDIEMENQRRQSQAAHNTVKLEVENGTDLMENVVDTEFLGYDSLSAKAVIEGLLVKGNPVMQVSEGSDVEVLLDRTPFYAESGGQIGDHGILYVTEPGNDQKASVQIKDVQKSAGNIFVHKGTVTQGVLEVGTEVEAAVDPKLRQLAKVHHTATHLLQAALKQVIGKETSQAGSLVAFDRLRFDFNFHRPLQDDELLQIEELINRWIGDATLLETKVMPLTDAKKAGAIAMFGEKYGEQVRVVEVPGVSMELCGGTHVTSTSEIRGFKIISEQGIASGIRRIEAVAGDAFIEYVSARDNYMKQLCSTLKVKAEEVPTRVEALLEELRAARNEVSVARSKAAIYKASTIEGKAFYVGNSKKIRVLVEFMDDIDAEALKTAAEYLVDKLEDPAAVVLGSIPGEGKVSLTAAFTPGVVELGVQAGKFIGPIAKLCGGGGGGRPNFAQAGGRKPENLLDALEKAREDLVAVLSEKLG</sequence>
<gene>
    <name evidence="1" type="ORF">M9H77_33753</name>
</gene>
<name>A0ACB9ZJM6_CATRO</name>
<dbReference type="Proteomes" id="UP001060085">
    <property type="component" value="Linkage Group LG08"/>
</dbReference>
<evidence type="ECO:0000313" key="2">
    <source>
        <dbReference type="Proteomes" id="UP001060085"/>
    </source>
</evidence>
<comment type="caution">
    <text evidence="1">The sequence shown here is derived from an EMBL/GenBank/DDBJ whole genome shotgun (WGS) entry which is preliminary data.</text>
</comment>
<reference evidence="2" key="1">
    <citation type="journal article" date="2023" name="Nat. Plants">
        <title>Single-cell RNA sequencing provides a high-resolution roadmap for understanding the multicellular compartmentation of specialized metabolism.</title>
        <authorList>
            <person name="Sun S."/>
            <person name="Shen X."/>
            <person name="Li Y."/>
            <person name="Li Y."/>
            <person name="Wang S."/>
            <person name="Li R."/>
            <person name="Zhang H."/>
            <person name="Shen G."/>
            <person name="Guo B."/>
            <person name="Wei J."/>
            <person name="Xu J."/>
            <person name="St-Pierre B."/>
            <person name="Chen S."/>
            <person name="Sun C."/>
        </authorList>
    </citation>
    <scope>NUCLEOTIDE SEQUENCE [LARGE SCALE GENOMIC DNA]</scope>
</reference>
<evidence type="ECO:0000313" key="1">
    <source>
        <dbReference type="EMBL" id="KAI5647748.1"/>
    </source>
</evidence>
<protein>
    <submittedName>
        <fullName evidence="1">Uncharacterized protein</fullName>
    </submittedName>
</protein>
<organism evidence="1 2">
    <name type="scientific">Catharanthus roseus</name>
    <name type="common">Madagascar periwinkle</name>
    <name type="synonym">Vinca rosea</name>
    <dbReference type="NCBI Taxonomy" id="4058"/>
    <lineage>
        <taxon>Eukaryota</taxon>
        <taxon>Viridiplantae</taxon>
        <taxon>Streptophyta</taxon>
        <taxon>Embryophyta</taxon>
        <taxon>Tracheophyta</taxon>
        <taxon>Spermatophyta</taxon>
        <taxon>Magnoliopsida</taxon>
        <taxon>eudicotyledons</taxon>
        <taxon>Gunneridae</taxon>
        <taxon>Pentapetalae</taxon>
        <taxon>asterids</taxon>
        <taxon>lamiids</taxon>
        <taxon>Gentianales</taxon>
        <taxon>Apocynaceae</taxon>
        <taxon>Rauvolfioideae</taxon>
        <taxon>Vinceae</taxon>
        <taxon>Catharanthinae</taxon>
        <taxon>Catharanthus</taxon>
    </lineage>
</organism>
<dbReference type="EMBL" id="CM044708">
    <property type="protein sequence ID" value="KAI5647748.1"/>
    <property type="molecule type" value="Genomic_DNA"/>
</dbReference>
<keyword evidence="2" id="KW-1185">Reference proteome</keyword>
<accession>A0ACB9ZJM6</accession>